<dbReference type="PANTHER" id="PTHR30126:SF77">
    <property type="entry name" value="TRANSCRIPTIONAL REGULATORY PROTEIN"/>
    <property type="match status" value="1"/>
</dbReference>
<dbReference type="Gene3D" id="1.10.10.10">
    <property type="entry name" value="Winged helix-like DNA-binding domain superfamily/Winged helix DNA-binding domain"/>
    <property type="match status" value="1"/>
</dbReference>
<dbReference type="InterPro" id="IPR036390">
    <property type="entry name" value="WH_DNA-bd_sf"/>
</dbReference>
<dbReference type="InterPro" id="IPR000847">
    <property type="entry name" value="LysR_HTH_N"/>
</dbReference>
<dbReference type="CDD" id="cd05466">
    <property type="entry name" value="PBP2_LTTR_substrate"/>
    <property type="match status" value="1"/>
</dbReference>
<sequence length="311" mass="34160">MSFKQLEAIYWVVKLGGFSQAAEKLHTTQSAISRRVQELESLLDTSLFDRSSRAARLTEKGQQTFAIAKRLLAQRDEAMEQLAQAQVVERRLRIGLTELTAMTWFPRLVGMMQVHHPRVVLEPDVDGSVTIRKRLLADEIDLAIVPDAEDDSRITKKAIGKVVSAWMCKPGMLPADRTLRLHELASHRILTQGSRSGAGLASENWFKSFGLTPKQSLPSNSIIAIIGMTVSGIGISPLPRDCLAPMVDLGLLQPLKVTPAIPDITYVAMSRSEQRSTLIDSTVLLAQECCDFTQVFQPGAIPADASAPPSY</sequence>
<dbReference type="PRINTS" id="PR00039">
    <property type="entry name" value="HTHLYSR"/>
</dbReference>
<feature type="domain" description="HTH lysR-type" evidence="5">
    <location>
        <begin position="1"/>
        <end position="58"/>
    </location>
</feature>
<evidence type="ECO:0000259" key="5">
    <source>
        <dbReference type="PROSITE" id="PS50931"/>
    </source>
</evidence>
<dbReference type="GO" id="GO:0000976">
    <property type="term" value="F:transcription cis-regulatory region binding"/>
    <property type="evidence" value="ECO:0007669"/>
    <property type="project" value="TreeGrafter"/>
</dbReference>
<dbReference type="KEGG" id="vbo:CKY39_21695"/>
<dbReference type="Pfam" id="PF00126">
    <property type="entry name" value="HTH_1"/>
    <property type="match status" value="1"/>
</dbReference>
<evidence type="ECO:0000256" key="2">
    <source>
        <dbReference type="ARBA" id="ARBA00023015"/>
    </source>
</evidence>
<dbReference type="PROSITE" id="PS50931">
    <property type="entry name" value="HTH_LYSR"/>
    <property type="match status" value="1"/>
</dbReference>
<dbReference type="AlphaFoldDB" id="A0A250DUT6"/>
<organism evidence="6 7">
    <name type="scientific">Variovorax boronicumulans</name>
    <dbReference type="NCBI Taxonomy" id="436515"/>
    <lineage>
        <taxon>Bacteria</taxon>
        <taxon>Pseudomonadati</taxon>
        <taxon>Pseudomonadota</taxon>
        <taxon>Betaproteobacteria</taxon>
        <taxon>Burkholderiales</taxon>
        <taxon>Comamonadaceae</taxon>
        <taxon>Variovorax</taxon>
    </lineage>
</organism>
<evidence type="ECO:0000256" key="1">
    <source>
        <dbReference type="ARBA" id="ARBA00009437"/>
    </source>
</evidence>
<proteinExistence type="inferred from homology"/>
<keyword evidence="3" id="KW-0238">DNA-binding</keyword>
<reference evidence="6 7" key="1">
    <citation type="submission" date="2017-09" db="EMBL/GenBank/DDBJ databases">
        <title>The diverse metabolic capabilities of V. boronicumulans make it an excellent choice for continued studies on novel biodegradation.</title>
        <authorList>
            <person name="Sun S."/>
        </authorList>
    </citation>
    <scope>NUCLEOTIDE SEQUENCE [LARGE SCALE GENOMIC DNA]</scope>
    <source>
        <strain evidence="6 7">J1</strain>
    </source>
</reference>
<keyword evidence="2" id="KW-0805">Transcription regulation</keyword>
<name>A0A250DUT6_9BURK</name>
<evidence type="ECO:0000313" key="7">
    <source>
        <dbReference type="Proteomes" id="UP000217154"/>
    </source>
</evidence>
<dbReference type="EMBL" id="CP023284">
    <property type="protein sequence ID" value="ATA57851.1"/>
    <property type="molecule type" value="Genomic_DNA"/>
</dbReference>
<keyword evidence="4" id="KW-0804">Transcription</keyword>
<dbReference type="SUPFAM" id="SSF53850">
    <property type="entry name" value="Periplasmic binding protein-like II"/>
    <property type="match status" value="1"/>
</dbReference>
<gene>
    <name evidence="6" type="ORF">CKY39_21695</name>
</gene>
<dbReference type="InterPro" id="IPR005119">
    <property type="entry name" value="LysR_subst-bd"/>
</dbReference>
<dbReference type="InterPro" id="IPR036388">
    <property type="entry name" value="WH-like_DNA-bd_sf"/>
</dbReference>
<dbReference type="SUPFAM" id="SSF46785">
    <property type="entry name" value="Winged helix' DNA-binding domain"/>
    <property type="match status" value="1"/>
</dbReference>
<dbReference type="GO" id="GO:0003700">
    <property type="term" value="F:DNA-binding transcription factor activity"/>
    <property type="evidence" value="ECO:0007669"/>
    <property type="project" value="InterPro"/>
</dbReference>
<evidence type="ECO:0000256" key="4">
    <source>
        <dbReference type="ARBA" id="ARBA00023163"/>
    </source>
</evidence>
<dbReference type="FunFam" id="1.10.10.10:FF:000001">
    <property type="entry name" value="LysR family transcriptional regulator"/>
    <property type="match status" value="1"/>
</dbReference>
<dbReference type="PANTHER" id="PTHR30126">
    <property type="entry name" value="HTH-TYPE TRANSCRIPTIONAL REGULATOR"/>
    <property type="match status" value="1"/>
</dbReference>
<dbReference type="Proteomes" id="UP000217154">
    <property type="component" value="Chromosome"/>
</dbReference>
<evidence type="ECO:0000313" key="6">
    <source>
        <dbReference type="EMBL" id="ATA57851.1"/>
    </source>
</evidence>
<comment type="similarity">
    <text evidence="1">Belongs to the LysR transcriptional regulatory family.</text>
</comment>
<protein>
    <submittedName>
        <fullName evidence="6">LysR family transcriptional regulator</fullName>
    </submittedName>
</protein>
<accession>A0A250DUT6</accession>
<dbReference type="Gene3D" id="3.40.190.290">
    <property type="match status" value="1"/>
</dbReference>
<dbReference type="Pfam" id="PF03466">
    <property type="entry name" value="LysR_substrate"/>
    <property type="match status" value="1"/>
</dbReference>
<evidence type="ECO:0000256" key="3">
    <source>
        <dbReference type="ARBA" id="ARBA00023125"/>
    </source>
</evidence>